<name>A0ABW3PVB8_9BACL</name>
<dbReference type="InterPro" id="IPR002938">
    <property type="entry name" value="FAD-bd"/>
</dbReference>
<keyword evidence="2" id="KW-0560">Oxidoreductase</keyword>
<organism evidence="2 3">
    <name type="scientific">Paenibacillus provencensis</name>
    <dbReference type="NCBI Taxonomy" id="441151"/>
    <lineage>
        <taxon>Bacteria</taxon>
        <taxon>Bacillati</taxon>
        <taxon>Bacillota</taxon>
        <taxon>Bacilli</taxon>
        <taxon>Bacillales</taxon>
        <taxon>Paenibacillaceae</taxon>
        <taxon>Paenibacillus</taxon>
    </lineage>
</organism>
<comment type="caution">
    <text evidence="2">The sequence shown here is derived from an EMBL/GenBank/DDBJ whole genome shotgun (WGS) entry which is preliminary data.</text>
</comment>
<gene>
    <name evidence="2" type="ORF">ACFQ3J_11010</name>
</gene>
<evidence type="ECO:0000313" key="3">
    <source>
        <dbReference type="Proteomes" id="UP001597169"/>
    </source>
</evidence>
<proteinExistence type="predicted"/>
<accession>A0ABW3PVB8</accession>
<dbReference type="EMBL" id="JBHTKX010000001">
    <property type="protein sequence ID" value="MFD1128705.1"/>
    <property type="molecule type" value="Genomic_DNA"/>
</dbReference>
<dbReference type="Proteomes" id="UP001597169">
    <property type="component" value="Unassembled WGS sequence"/>
</dbReference>
<dbReference type="Gene3D" id="3.50.50.60">
    <property type="entry name" value="FAD/NAD(P)-binding domain"/>
    <property type="match status" value="1"/>
</dbReference>
<dbReference type="RefSeq" id="WP_244533252.1">
    <property type="nucleotide sequence ID" value="NZ_JBHTKX010000001.1"/>
</dbReference>
<reference evidence="3" key="1">
    <citation type="journal article" date="2019" name="Int. J. Syst. Evol. Microbiol.">
        <title>The Global Catalogue of Microorganisms (GCM) 10K type strain sequencing project: providing services to taxonomists for standard genome sequencing and annotation.</title>
        <authorList>
            <consortium name="The Broad Institute Genomics Platform"/>
            <consortium name="The Broad Institute Genome Sequencing Center for Infectious Disease"/>
            <person name="Wu L."/>
            <person name="Ma J."/>
        </authorList>
    </citation>
    <scope>NUCLEOTIDE SEQUENCE [LARGE SCALE GENOMIC DNA]</scope>
    <source>
        <strain evidence="3">CCUG 53519</strain>
    </source>
</reference>
<dbReference type="GO" id="GO:0004497">
    <property type="term" value="F:monooxygenase activity"/>
    <property type="evidence" value="ECO:0007669"/>
    <property type="project" value="UniProtKB-KW"/>
</dbReference>
<evidence type="ECO:0000259" key="1">
    <source>
        <dbReference type="Pfam" id="PF01494"/>
    </source>
</evidence>
<dbReference type="SUPFAM" id="SSF51905">
    <property type="entry name" value="FAD/NAD(P)-binding domain"/>
    <property type="match status" value="1"/>
</dbReference>
<sequence length="79" mass="8900">MLIGDAAHTMTPTGAFGVNAALEDAYQLSLLLQELASSQYSTREKLKDLQARRVSKVIRQLQQQLQMETEFPGRIKSFM</sequence>
<dbReference type="Pfam" id="PF01494">
    <property type="entry name" value="FAD_binding_3"/>
    <property type="match status" value="1"/>
</dbReference>
<feature type="domain" description="FAD-binding" evidence="1">
    <location>
        <begin position="2"/>
        <end position="37"/>
    </location>
</feature>
<dbReference type="InterPro" id="IPR036188">
    <property type="entry name" value="FAD/NAD-bd_sf"/>
</dbReference>
<evidence type="ECO:0000313" key="2">
    <source>
        <dbReference type="EMBL" id="MFD1128705.1"/>
    </source>
</evidence>
<keyword evidence="3" id="KW-1185">Reference proteome</keyword>
<protein>
    <submittedName>
        <fullName evidence="2">FAD-dependent monooxygenase</fullName>
    </submittedName>
</protein>
<keyword evidence="2" id="KW-0503">Monooxygenase</keyword>